<comment type="catalytic activity">
    <reaction evidence="5">
        <text>a quinone + NADH + 5 H(+)(in) = a quinol + NAD(+) + 4 H(+)(out)</text>
        <dbReference type="Rhea" id="RHEA:57888"/>
        <dbReference type="ChEBI" id="CHEBI:15378"/>
        <dbReference type="ChEBI" id="CHEBI:24646"/>
        <dbReference type="ChEBI" id="CHEBI:57540"/>
        <dbReference type="ChEBI" id="CHEBI:57945"/>
        <dbReference type="ChEBI" id="CHEBI:132124"/>
    </reaction>
</comment>
<dbReference type="NCBIfam" id="TIGR01770">
    <property type="entry name" value="NDH_I_N"/>
    <property type="match status" value="1"/>
</dbReference>
<feature type="transmembrane region" description="Helical" evidence="5">
    <location>
        <begin position="6"/>
        <end position="23"/>
    </location>
</feature>
<keyword evidence="5" id="KW-1003">Cell membrane</keyword>
<keyword evidence="4 5" id="KW-0472">Membrane</keyword>
<evidence type="ECO:0000256" key="5">
    <source>
        <dbReference type="HAMAP-Rule" id="MF_00445"/>
    </source>
</evidence>
<dbReference type="RefSeq" id="WP_124329771.1">
    <property type="nucleotide sequence ID" value="NZ_BEXT01000001.1"/>
</dbReference>
<evidence type="ECO:0000256" key="6">
    <source>
        <dbReference type="RuleBase" id="RU000320"/>
    </source>
</evidence>
<gene>
    <name evidence="5" type="primary">nuoN</name>
    <name evidence="8" type="ORF">DENIS_3582</name>
</gene>
<feature type="transmembrane region" description="Helical" evidence="5">
    <location>
        <begin position="102"/>
        <end position="127"/>
    </location>
</feature>
<comment type="subcellular location">
    <subcellularLocation>
        <location evidence="5">Cell membrane</location>
        <topology evidence="5">Multi-pass membrane protein</topology>
    </subcellularLocation>
    <subcellularLocation>
        <location evidence="1">Endomembrane system</location>
        <topology evidence="1">Multi-pass membrane protein</topology>
    </subcellularLocation>
    <subcellularLocation>
        <location evidence="6">Membrane</location>
        <topology evidence="6">Multi-pass membrane protein</topology>
    </subcellularLocation>
</comment>
<feature type="transmembrane region" description="Helical" evidence="5">
    <location>
        <begin position="319"/>
        <end position="339"/>
    </location>
</feature>
<feature type="transmembrane region" description="Helical" evidence="5">
    <location>
        <begin position="35"/>
        <end position="53"/>
    </location>
</feature>
<dbReference type="GO" id="GO:0050136">
    <property type="term" value="F:NADH dehydrogenase (quinone) (non-electrogenic) activity"/>
    <property type="evidence" value="ECO:0007669"/>
    <property type="project" value="UniProtKB-UniRule"/>
</dbReference>
<dbReference type="Pfam" id="PF00361">
    <property type="entry name" value="Proton_antipo_M"/>
    <property type="match status" value="1"/>
</dbReference>
<comment type="caution">
    <text evidence="8">The sequence shown here is derived from an EMBL/GenBank/DDBJ whole genome shotgun (WGS) entry which is preliminary data.</text>
</comment>
<feature type="transmembrane region" description="Helical" evidence="5">
    <location>
        <begin position="434"/>
        <end position="455"/>
    </location>
</feature>
<keyword evidence="5" id="KW-0813">Transport</keyword>
<keyword evidence="2 5" id="KW-0812">Transmembrane</keyword>
<dbReference type="PANTHER" id="PTHR22773">
    <property type="entry name" value="NADH DEHYDROGENASE"/>
    <property type="match status" value="1"/>
</dbReference>
<evidence type="ECO:0000256" key="4">
    <source>
        <dbReference type="ARBA" id="ARBA00023136"/>
    </source>
</evidence>
<evidence type="ECO:0000313" key="9">
    <source>
        <dbReference type="Proteomes" id="UP000288096"/>
    </source>
</evidence>
<feature type="transmembrane region" description="Helical" evidence="5">
    <location>
        <begin position="289"/>
        <end position="307"/>
    </location>
</feature>
<dbReference type="OrthoDB" id="9805769at2"/>
<keyword evidence="5" id="KW-0830">Ubiquinone</keyword>
<protein>
    <recommendedName>
        <fullName evidence="5">NADH-quinone oxidoreductase subunit N</fullName>
        <ecNumber evidence="5">7.1.1.-</ecNumber>
    </recommendedName>
    <alternativeName>
        <fullName evidence="5">NADH dehydrogenase I subunit N</fullName>
    </alternativeName>
    <alternativeName>
        <fullName evidence="5">NDH-1 subunit N</fullName>
    </alternativeName>
</protein>
<dbReference type="HAMAP" id="MF_00445">
    <property type="entry name" value="NDH1_NuoN_1"/>
    <property type="match status" value="1"/>
</dbReference>
<dbReference type="GO" id="GO:0005886">
    <property type="term" value="C:plasma membrane"/>
    <property type="evidence" value="ECO:0007669"/>
    <property type="project" value="UniProtKB-SubCell"/>
</dbReference>
<feature type="transmembrane region" description="Helical" evidence="5">
    <location>
        <begin position="394"/>
        <end position="414"/>
    </location>
</feature>
<keyword evidence="5" id="KW-1278">Translocase</keyword>
<name>A0A401G075_9BACT</name>
<reference evidence="9" key="2">
    <citation type="submission" date="2019-01" db="EMBL/GenBank/DDBJ databases">
        <title>Genome sequence of Desulfonema ishimotonii strain Tokyo 01.</title>
        <authorList>
            <person name="Fukui M."/>
        </authorList>
    </citation>
    <scope>NUCLEOTIDE SEQUENCE [LARGE SCALE GENOMIC DNA]</scope>
    <source>
        <strain evidence="9">Tokyo 01</strain>
    </source>
</reference>
<feature type="domain" description="NADH:quinone oxidoreductase/Mrp antiporter transmembrane" evidence="7">
    <location>
        <begin position="118"/>
        <end position="409"/>
    </location>
</feature>
<evidence type="ECO:0000256" key="3">
    <source>
        <dbReference type="ARBA" id="ARBA00022989"/>
    </source>
</evidence>
<dbReference type="GO" id="GO:0012505">
    <property type="term" value="C:endomembrane system"/>
    <property type="evidence" value="ECO:0007669"/>
    <property type="project" value="UniProtKB-SubCell"/>
</dbReference>
<keyword evidence="3 5" id="KW-1133">Transmembrane helix</keyword>
<keyword evidence="9" id="KW-1185">Reference proteome</keyword>
<dbReference type="EC" id="7.1.1.-" evidence="5"/>
<comment type="subunit">
    <text evidence="5">NDH-1 is composed of 14 different subunits. Subunits NuoA, H, J, K, L, M, N constitute the membrane sector of the complex.</text>
</comment>
<keyword evidence="5" id="KW-0520">NAD</keyword>
<dbReference type="InterPro" id="IPR001750">
    <property type="entry name" value="ND/Mrp_TM"/>
</dbReference>
<dbReference type="EMBL" id="BEXT01000001">
    <property type="protein sequence ID" value="GBC62610.1"/>
    <property type="molecule type" value="Genomic_DNA"/>
</dbReference>
<evidence type="ECO:0000313" key="8">
    <source>
        <dbReference type="EMBL" id="GBC62610.1"/>
    </source>
</evidence>
<accession>A0A401G075</accession>
<feature type="transmembrane region" description="Helical" evidence="5">
    <location>
        <begin position="197"/>
        <end position="220"/>
    </location>
</feature>
<dbReference type="Proteomes" id="UP000288096">
    <property type="component" value="Unassembled WGS sequence"/>
</dbReference>
<dbReference type="AlphaFoldDB" id="A0A401G075"/>
<dbReference type="InterPro" id="IPR010096">
    <property type="entry name" value="NADH-Q_OxRdtase_suN/2"/>
</dbReference>
<feature type="transmembrane region" description="Helical" evidence="5">
    <location>
        <begin position="73"/>
        <end position="90"/>
    </location>
</feature>
<keyword evidence="5" id="KW-0874">Quinone</keyword>
<evidence type="ECO:0000256" key="2">
    <source>
        <dbReference type="ARBA" id="ARBA00022692"/>
    </source>
</evidence>
<reference evidence="9" key="1">
    <citation type="submission" date="2017-11" db="EMBL/GenBank/DDBJ databases">
        <authorList>
            <person name="Watanabe M."/>
            <person name="Kojima H."/>
        </authorList>
    </citation>
    <scope>NUCLEOTIDE SEQUENCE [LARGE SCALE GENOMIC DNA]</scope>
    <source>
        <strain evidence="9">Tokyo 01</strain>
    </source>
</reference>
<organism evidence="8 9">
    <name type="scientific">Desulfonema ishimotonii</name>
    <dbReference type="NCBI Taxonomy" id="45657"/>
    <lineage>
        <taxon>Bacteria</taxon>
        <taxon>Pseudomonadati</taxon>
        <taxon>Thermodesulfobacteriota</taxon>
        <taxon>Desulfobacteria</taxon>
        <taxon>Desulfobacterales</taxon>
        <taxon>Desulfococcaceae</taxon>
        <taxon>Desulfonema</taxon>
    </lineage>
</organism>
<comment type="function">
    <text evidence="5">NDH-1 shuttles electrons from NADH, via FMN and iron-sulfur (Fe-S) centers, to quinones in the respiratory chain. The immediate electron acceptor for the enzyme in this species is believed to be ubiquinone. Couples the redox reaction to proton translocation (for every two electrons transferred, four hydrogen ions are translocated across the cytoplasmic membrane), and thus conserves the redox energy in a proton gradient.</text>
</comment>
<dbReference type="GO" id="GO:0042773">
    <property type="term" value="P:ATP synthesis coupled electron transport"/>
    <property type="evidence" value="ECO:0007669"/>
    <property type="project" value="InterPro"/>
</dbReference>
<proteinExistence type="inferred from homology"/>
<feature type="transmembrane region" description="Helical" evidence="5">
    <location>
        <begin position="359"/>
        <end position="382"/>
    </location>
</feature>
<evidence type="ECO:0000259" key="7">
    <source>
        <dbReference type="Pfam" id="PF00361"/>
    </source>
</evidence>
<feature type="transmembrane region" description="Helical" evidence="5">
    <location>
        <begin position="232"/>
        <end position="249"/>
    </location>
</feature>
<dbReference type="GO" id="GO:0008137">
    <property type="term" value="F:NADH dehydrogenase (ubiquinone) activity"/>
    <property type="evidence" value="ECO:0007669"/>
    <property type="project" value="InterPro"/>
</dbReference>
<comment type="similarity">
    <text evidence="5">Belongs to the complex I subunit 2 family.</text>
</comment>
<dbReference type="GO" id="GO:0048038">
    <property type="term" value="F:quinone binding"/>
    <property type="evidence" value="ECO:0007669"/>
    <property type="project" value="UniProtKB-KW"/>
</dbReference>
<sequence>MIYLLFSPEIYGLAVALVFLCLSMTRPDPRRDHTVALFLSAIGVAVCLAGLPLEGSLFSGTCRVDLFSQVFKVMLFTGLFLVICLCSNLNGIEKERHSEFYLLLFVCTLSMMLLVSSVHLLTLYVALELSGYSLYVLVFLRREREYGVNSGIKYFLTGASASAVMLFGLALIYGATGTAHINELSRVMPGMMRQPDVSVGLILTLCGFFFKLALFPFHFWAPDVYEGAANPVAAYVATASKVAAIAVLIRMVALGGGHSEFLAHGLAALAIISMTVGNLSTIVQKDLKRLLAFSSVAHGGYVMIGILSMNRTGYASAVFYALTILVLKSTCFLVVVTVADKGQNPGIDDLAGLHSRSPLLAMALMLALFGLGGIPPTIGFTGKLLLFTAAMKQGYFTLVLIAMINVVISLYYYLLVLKAAYLTEPEGEPTPLRVSGPMKVLTAALIAVMVMGGFYPNPLIELARAAGGLM</sequence>
<feature type="transmembrane region" description="Helical" evidence="5">
    <location>
        <begin position="261"/>
        <end position="283"/>
    </location>
</feature>
<evidence type="ECO:0000256" key="1">
    <source>
        <dbReference type="ARBA" id="ARBA00004127"/>
    </source>
</evidence>
<feature type="transmembrane region" description="Helical" evidence="5">
    <location>
        <begin position="154"/>
        <end position="176"/>
    </location>
</feature>